<gene>
    <name evidence="1" type="ORF">MB901379_02614</name>
</gene>
<evidence type="ECO:0000313" key="1">
    <source>
        <dbReference type="EMBL" id="VDM89047.1"/>
    </source>
</evidence>
<evidence type="ECO:0000313" key="2">
    <source>
        <dbReference type="Proteomes" id="UP000269998"/>
    </source>
</evidence>
<keyword evidence="2" id="KW-1185">Reference proteome</keyword>
<protein>
    <submittedName>
        <fullName evidence="1">Uncharacterized protein</fullName>
    </submittedName>
</protein>
<proteinExistence type="predicted"/>
<sequence>MFSTAIHDNRPKLIRLKYIHDFVETCEPYVQATLLTLNSLGTRDGYATSVNAQLATPLN</sequence>
<name>A0A3S4DTS8_9MYCO</name>
<dbReference type="KEGG" id="mbai:MB901379_02614"/>
<accession>A0A3S4DTS8</accession>
<dbReference type="AlphaFoldDB" id="A0A3S4DTS8"/>
<reference evidence="2" key="1">
    <citation type="submission" date="2018-02" db="EMBL/GenBank/DDBJ databases">
        <authorList>
            <person name="Seth-Smith MB H."/>
            <person name="Seth-Smith H."/>
        </authorList>
    </citation>
    <scope>NUCLEOTIDE SEQUENCE [LARGE SCALE GENOMIC DNA]</scope>
</reference>
<dbReference type="EMBL" id="LR130759">
    <property type="protein sequence ID" value="VDM89047.1"/>
    <property type="molecule type" value="Genomic_DNA"/>
</dbReference>
<dbReference type="Proteomes" id="UP000269998">
    <property type="component" value="Chromosome"/>
</dbReference>
<organism evidence="1 2">
    <name type="scientific">Mycobacterium basiliense</name>
    <dbReference type="NCBI Taxonomy" id="2094119"/>
    <lineage>
        <taxon>Bacteria</taxon>
        <taxon>Bacillati</taxon>
        <taxon>Actinomycetota</taxon>
        <taxon>Actinomycetes</taxon>
        <taxon>Mycobacteriales</taxon>
        <taxon>Mycobacteriaceae</taxon>
        <taxon>Mycobacterium</taxon>
    </lineage>
</organism>